<dbReference type="SUPFAM" id="SSF53098">
    <property type="entry name" value="Ribonuclease H-like"/>
    <property type="match status" value="1"/>
</dbReference>
<sequence length="231" mass="27246">MNKTVCAFDIGTKNFCFYISEFTLSNLLNISNILDKDRYIIDGTCSTEMSELLKQVFCEGKTIFYKNSDLTANCTNKTFDIEILHNMYDLLDTHATYFDTCDVFLVEQQMNFGKNRNPVALRLSYYCQAYFTFRYGRFKRVIEFPAYHKTQILGCPKLSYKTKKGVQKYKAVDKPTRKKWNIEKGYEILEKRGEHTIIETVKKIKKRDDILDCCCMIECYKYLLLDKKMSI</sequence>
<dbReference type="InterPro" id="IPR012337">
    <property type="entry name" value="RNaseH-like_sf"/>
</dbReference>
<dbReference type="EMBL" id="MN739517">
    <property type="protein sequence ID" value="QHT09841.1"/>
    <property type="molecule type" value="Genomic_DNA"/>
</dbReference>
<protein>
    <recommendedName>
        <fullName evidence="2">Mitochondrial resolvase Ydc2 catalytic domain-containing protein</fullName>
    </recommendedName>
</protein>
<evidence type="ECO:0008006" key="2">
    <source>
        <dbReference type="Google" id="ProtNLM"/>
    </source>
</evidence>
<organism evidence="1">
    <name type="scientific">viral metagenome</name>
    <dbReference type="NCBI Taxonomy" id="1070528"/>
    <lineage>
        <taxon>unclassified sequences</taxon>
        <taxon>metagenomes</taxon>
        <taxon>organismal metagenomes</taxon>
    </lineage>
</organism>
<dbReference type="AlphaFoldDB" id="A0A6C0CZT3"/>
<reference evidence="1" key="1">
    <citation type="journal article" date="2020" name="Nature">
        <title>Giant virus diversity and host interactions through global metagenomics.</title>
        <authorList>
            <person name="Schulz F."/>
            <person name="Roux S."/>
            <person name="Paez-Espino D."/>
            <person name="Jungbluth S."/>
            <person name="Walsh D.A."/>
            <person name="Denef V.J."/>
            <person name="McMahon K.D."/>
            <person name="Konstantinidis K.T."/>
            <person name="Eloe-Fadrosh E.A."/>
            <person name="Kyrpides N.C."/>
            <person name="Woyke T."/>
        </authorList>
    </citation>
    <scope>NUCLEOTIDE SEQUENCE</scope>
    <source>
        <strain evidence="1">GVMAG-M-3300023174-102</strain>
    </source>
</reference>
<name>A0A6C0CZT3_9ZZZZ</name>
<accession>A0A6C0CZT3</accession>
<proteinExistence type="predicted"/>
<evidence type="ECO:0000313" key="1">
    <source>
        <dbReference type="EMBL" id="QHT09841.1"/>
    </source>
</evidence>